<proteinExistence type="predicted"/>
<dbReference type="EMBL" id="JAYKXH010000016">
    <property type="protein sequence ID" value="KAK7141432.1"/>
    <property type="molecule type" value="Genomic_DNA"/>
</dbReference>
<reference evidence="5 6" key="1">
    <citation type="submission" date="2024-02" db="EMBL/GenBank/DDBJ databases">
        <title>Chromosome-level genome assembly of the Eurasian Minnow (Phoxinus phoxinus).</title>
        <authorList>
            <person name="Oriowo T.O."/>
            <person name="Martin S."/>
            <person name="Stange M."/>
            <person name="Chrysostomakis Y."/>
            <person name="Brown T."/>
            <person name="Winkler S."/>
            <person name="Kukowka S."/>
            <person name="Myers E.W."/>
            <person name="Bohne A."/>
        </authorList>
    </citation>
    <scope>NUCLEOTIDE SEQUENCE [LARGE SCALE GENOMIC DNA]</scope>
    <source>
        <strain evidence="5">ZFMK-TIS-60720</strain>
        <tissue evidence="5">Whole Organism</tissue>
    </source>
</reference>
<evidence type="ECO:0000259" key="3">
    <source>
        <dbReference type="Pfam" id="PF14291"/>
    </source>
</evidence>
<organism evidence="5 6">
    <name type="scientific">Phoxinus phoxinus</name>
    <name type="common">Eurasian minnow</name>
    <dbReference type="NCBI Taxonomy" id="58324"/>
    <lineage>
        <taxon>Eukaryota</taxon>
        <taxon>Metazoa</taxon>
        <taxon>Chordata</taxon>
        <taxon>Craniata</taxon>
        <taxon>Vertebrata</taxon>
        <taxon>Euteleostomi</taxon>
        <taxon>Actinopterygii</taxon>
        <taxon>Neopterygii</taxon>
        <taxon>Teleostei</taxon>
        <taxon>Ostariophysi</taxon>
        <taxon>Cypriniformes</taxon>
        <taxon>Leuciscidae</taxon>
        <taxon>Phoxininae</taxon>
        <taxon>Phoxinus</taxon>
    </lineage>
</organism>
<dbReference type="PANTHER" id="PTHR46880:SF5">
    <property type="entry name" value="DUF4371 DOMAIN-CONTAINING PROTEIN"/>
    <property type="match status" value="1"/>
</dbReference>
<protein>
    <recommendedName>
        <fullName evidence="7">Zinc finger protein 862</fullName>
    </recommendedName>
</protein>
<dbReference type="EMBL" id="JAYKXH010000011">
    <property type="protein sequence ID" value="KAK7152876.1"/>
    <property type="molecule type" value="Genomic_DNA"/>
</dbReference>
<dbReference type="Pfam" id="PF05699">
    <property type="entry name" value="Dimer_Tnp_hAT"/>
    <property type="match status" value="1"/>
</dbReference>
<feature type="region of interest" description="Disordered" evidence="1">
    <location>
        <begin position="15"/>
        <end position="35"/>
    </location>
</feature>
<evidence type="ECO:0000259" key="2">
    <source>
        <dbReference type="Pfam" id="PF05699"/>
    </source>
</evidence>
<dbReference type="SUPFAM" id="SSF53098">
    <property type="entry name" value="Ribonuclease H-like"/>
    <property type="match status" value="1"/>
</dbReference>
<evidence type="ECO:0008006" key="7">
    <source>
        <dbReference type="Google" id="ProtNLM"/>
    </source>
</evidence>
<evidence type="ECO:0000313" key="5">
    <source>
        <dbReference type="EMBL" id="KAK7152876.1"/>
    </source>
</evidence>
<dbReference type="Proteomes" id="UP001364617">
    <property type="component" value="Unassembled WGS sequence"/>
</dbReference>
<dbReference type="GO" id="GO:0046983">
    <property type="term" value="F:protein dimerization activity"/>
    <property type="evidence" value="ECO:0007669"/>
    <property type="project" value="InterPro"/>
</dbReference>
<evidence type="ECO:0000313" key="4">
    <source>
        <dbReference type="EMBL" id="KAK7141432.1"/>
    </source>
</evidence>
<name>A0AAN9H3Y1_9TELE</name>
<dbReference type="Pfam" id="PF14291">
    <property type="entry name" value="DUF4371"/>
    <property type="match status" value="1"/>
</dbReference>
<feature type="domain" description="HAT C-terminal dimerisation" evidence="2">
    <location>
        <begin position="667"/>
        <end position="717"/>
    </location>
</feature>
<sequence length="756" mass="85328">MMNIEKYFKRFKKARPEEQIQSGPEASFSADEAAREVQGTLAVERDVGEEDCSQHAAAVGEPGRAEATDRTTSTSSKHRGTGFNPEWLKMPQFKSWLYLTKHGMFCRLCRQHKPAPKTGRANRAFVEVGAIVYRKDYLERHITMEHHQDSIRCQASLASGISVINSFEPTIVLEHEAVIGGFKCLYWLVKNELAHHTNYPKLLSLAELLGCDYFRKLKIDRRNNYRSHRIIDDMLEVLAEVIEEPILTKIKSSQGISLEVDETTDVSVGRQLDLHVRYIDKEGLVFNHFLDLVSIADGKADTIVAAVKNVILKKGLPTEKLYGLGTDGAAVMTGRVNGVAKQLKDSFPKIVSVACAAHRLALACKDSSNDVRYMATFRDHLQELHLYFRNSANRTATLKAASATLGVSDLKIKEVKDTRWLSQHKAIETLQRNLSAVLGALAEEAEVRRCPGAKGLYTFCATYRFVAAVYLQADVLPHLACLSKVFQKAHVCFLHIKEQVPVTIQTLRSIKEAGLTPLPGSFLSRLHQDLDDPQGLGAFNIQHEEERKRRGRDVHEVSREELWARFQREVIHPYITGLETHLDRRFHDLDILGAFSVLGPLGRATPEDDIIKISQLQTLARKFCPEQENEVLQEWFSFKNHVLTGAFKNKDQEEILRLLASEIDEWANLYPCLSLLAGIALVIPVSSVNCERDFSTMNRVKTDLRNQLQGEHLAACLRISINGPCPEAFPYDRALEYFFKKPRKIKCPNKGCKICS</sequence>
<evidence type="ECO:0000256" key="1">
    <source>
        <dbReference type="SAM" id="MobiDB-lite"/>
    </source>
</evidence>
<comment type="caution">
    <text evidence="5">The sequence shown here is derived from an EMBL/GenBank/DDBJ whole genome shotgun (WGS) entry which is preliminary data.</text>
</comment>
<dbReference type="InterPro" id="IPR012337">
    <property type="entry name" value="RNaseH-like_sf"/>
</dbReference>
<dbReference type="PANTHER" id="PTHR46880">
    <property type="entry name" value="RAS-ASSOCIATING DOMAIN-CONTAINING PROTEIN"/>
    <property type="match status" value="1"/>
</dbReference>
<accession>A0AAN9H3Y1</accession>
<keyword evidence="6" id="KW-1185">Reference proteome</keyword>
<feature type="region of interest" description="Disordered" evidence="1">
    <location>
        <begin position="54"/>
        <end position="82"/>
    </location>
</feature>
<evidence type="ECO:0000313" key="6">
    <source>
        <dbReference type="Proteomes" id="UP001364617"/>
    </source>
</evidence>
<dbReference type="AlphaFoldDB" id="A0AAN9H3Y1"/>
<feature type="domain" description="DUF4371" evidence="3">
    <location>
        <begin position="221"/>
        <end position="338"/>
    </location>
</feature>
<gene>
    <name evidence="5" type="ORF">R3I93_010952</name>
    <name evidence="4" type="ORF">R3I93_015545</name>
</gene>
<dbReference type="InterPro" id="IPR025398">
    <property type="entry name" value="DUF4371"/>
</dbReference>
<dbReference type="InterPro" id="IPR008906">
    <property type="entry name" value="HATC_C_dom"/>
</dbReference>